<keyword evidence="9" id="KW-1185">Reference proteome</keyword>
<dbReference type="EMBL" id="CACTIH010000214">
    <property type="protein sequence ID" value="CAA2957249.1"/>
    <property type="molecule type" value="Genomic_DNA"/>
</dbReference>
<dbReference type="InterPro" id="IPR018316">
    <property type="entry name" value="Tubulin/FtsZ_2-layer-sand-dom"/>
</dbReference>
<dbReference type="Proteomes" id="UP000594638">
    <property type="component" value="Unassembled WGS sequence"/>
</dbReference>
<dbReference type="GO" id="GO:0005525">
    <property type="term" value="F:GTP binding"/>
    <property type="evidence" value="ECO:0007669"/>
    <property type="project" value="UniProtKB-KW"/>
</dbReference>
<dbReference type="GO" id="GO:0005874">
    <property type="term" value="C:microtubule"/>
    <property type="evidence" value="ECO:0007669"/>
    <property type="project" value="UniProtKB-KW"/>
</dbReference>
<dbReference type="GO" id="GO:0005200">
    <property type="term" value="F:structural constituent of cytoskeleton"/>
    <property type="evidence" value="ECO:0007669"/>
    <property type="project" value="InterPro"/>
</dbReference>
<reference evidence="8 9" key="1">
    <citation type="submission" date="2019-12" db="EMBL/GenBank/DDBJ databases">
        <authorList>
            <person name="Alioto T."/>
            <person name="Alioto T."/>
            <person name="Gomez Garrido J."/>
        </authorList>
    </citation>
    <scope>NUCLEOTIDE SEQUENCE [LARGE SCALE GENOMIC DNA]</scope>
</reference>
<dbReference type="Gene3D" id="3.30.1330.20">
    <property type="entry name" value="Tubulin/FtsZ, C-terminal domain"/>
    <property type="match status" value="1"/>
</dbReference>
<evidence type="ECO:0000256" key="4">
    <source>
        <dbReference type="ARBA" id="ARBA00022801"/>
    </source>
</evidence>
<evidence type="ECO:0000256" key="1">
    <source>
        <dbReference type="ARBA" id="ARBA00009636"/>
    </source>
</evidence>
<dbReference type="SUPFAM" id="SSF55307">
    <property type="entry name" value="Tubulin C-terminal domain-like"/>
    <property type="match status" value="1"/>
</dbReference>
<dbReference type="OrthoDB" id="1716711at2759"/>
<evidence type="ECO:0000313" key="8">
    <source>
        <dbReference type="EMBL" id="CAA2957249.1"/>
    </source>
</evidence>
<keyword evidence="5" id="KW-0342">GTP-binding</keyword>
<dbReference type="Pfam" id="PF03953">
    <property type="entry name" value="Tubulin_C"/>
    <property type="match status" value="1"/>
</dbReference>
<dbReference type="FunFam" id="3.30.1330.20:FF:000014">
    <property type="entry name" value="Tubulin alpha chain"/>
    <property type="match status" value="1"/>
</dbReference>
<sequence>MMVKCDPRHGKYMACCLMYRSDVIPKDVIAAIAVLKTKRTIQFVDWCPNSFKCGINYQPSTILPGGDLARVQRVVYMISNSTSVVEVNFLKHERTLLLEKDYEEVGAEATEEDGNEGDEYYCI</sequence>
<evidence type="ECO:0000313" key="9">
    <source>
        <dbReference type="Proteomes" id="UP000594638"/>
    </source>
</evidence>
<evidence type="ECO:0000256" key="3">
    <source>
        <dbReference type="ARBA" id="ARBA00022741"/>
    </source>
</evidence>
<dbReference type="PRINTS" id="PR01162">
    <property type="entry name" value="ALPHATUBULIN"/>
</dbReference>
<dbReference type="AlphaFoldDB" id="A0A8S0PSV8"/>
<keyword evidence="2" id="KW-0493">Microtubule</keyword>
<organism evidence="8 9">
    <name type="scientific">Olea europaea subsp. europaea</name>
    <dbReference type="NCBI Taxonomy" id="158383"/>
    <lineage>
        <taxon>Eukaryota</taxon>
        <taxon>Viridiplantae</taxon>
        <taxon>Streptophyta</taxon>
        <taxon>Embryophyta</taxon>
        <taxon>Tracheophyta</taxon>
        <taxon>Spermatophyta</taxon>
        <taxon>Magnoliopsida</taxon>
        <taxon>eudicotyledons</taxon>
        <taxon>Gunneridae</taxon>
        <taxon>Pentapetalae</taxon>
        <taxon>asterids</taxon>
        <taxon>lamiids</taxon>
        <taxon>Lamiales</taxon>
        <taxon>Oleaceae</taxon>
        <taxon>Oleeae</taxon>
        <taxon>Olea</taxon>
    </lineage>
</organism>
<dbReference type="InterPro" id="IPR002452">
    <property type="entry name" value="Alpha_tubulin"/>
</dbReference>
<evidence type="ECO:0000256" key="6">
    <source>
        <dbReference type="ARBA" id="ARBA00049117"/>
    </source>
</evidence>
<keyword evidence="3" id="KW-0547">Nucleotide-binding</keyword>
<dbReference type="PANTHER" id="PTHR11588">
    <property type="entry name" value="TUBULIN"/>
    <property type="match status" value="1"/>
</dbReference>
<name>A0A8S0PSV8_OLEEU</name>
<evidence type="ECO:0000259" key="7">
    <source>
        <dbReference type="Pfam" id="PF03953"/>
    </source>
</evidence>
<proteinExistence type="inferred from homology"/>
<evidence type="ECO:0000256" key="5">
    <source>
        <dbReference type="ARBA" id="ARBA00023134"/>
    </source>
</evidence>
<dbReference type="GO" id="GO:0007017">
    <property type="term" value="P:microtubule-based process"/>
    <property type="evidence" value="ECO:0007669"/>
    <property type="project" value="InterPro"/>
</dbReference>
<keyword evidence="4" id="KW-0378">Hydrolase</keyword>
<dbReference type="InterPro" id="IPR000217">
    <property type="entry name" value="Tubulin"/>
</dbReference>
<dbReference type="GO" id="GO:0016787">
    <property type="term" value="F:hydrolase activity"/>
    <property type="evidence" value="ECO:0007669"/>
    <property type="project" value="UniProtKB-KW"/>
</dbReference>
<dbReference type="InterPro" id="IPR008280">
    <property type="entry name" value="Tub_FtsZ_C"/>
</dbReference>
<dbReference type="Gramene" id="OE9A052224T1">
    <property type="protein sequence ID" value="OE9A052224C1"/>
    <property type="gene ID" value="OE9A052224"/>
</dbReference>
<comment type="catalytic activity">
    <reaction evidence="6">
        <text>GTP + H2O = GDP + phosphate + H(+)</text>
        <dbReference type="Rhea" id="RHEA:19669"/>
        <dbReference type="ChEBI" id="CHEBI:15377"/>
        <dbReference type="ChEBI" id="CHEBI:15378"/>
        <dbReference type="ChEBI" id="CHEBI:37565"/>
        <dbReference type="ChEBI" id="CHEBI:43474"/>
        <dbReference type="ChEBI" id="CHEBI:58189"/>
    </reaction>
    <physiologicalReaction direction="left-to-right" evidence="6">
        <dbReference type="Rhea" id="RHEA:19670"/>
    </physiologicalReaction>
</comment>
<protein>
    <submittedName>
        <fullName evidence="8">Tubulin alpha chain-like</fullName>
    </submittedName>
</protein>
<feature type="domain" description="Tubulin/FtsZ 2-layer sandwich" evidence="7">
    <location>
        <begin position="1"/>
        <end position="87"/>
    </location>
</feature>
<gene>
    <name evidence="8" type="ORF">OLEA9_A052224</name>
</gene>
<accession>A0A8S0PSV8</accession>
<comment type="similarity">
    <text evidence="1">Belongs to the tubulin family.</text>
</comment>
<comment type="caution">
    <text evidence="8">The sequence shown here is derived from an EMBL/GenBank/DDBJ whole genome shotgun (WGS) entry which is preliminary data.</text>
</comment>
<dbReference type="InterPro" id="IPR037103">
    <property type="entry name" value="Tubulin/FtsZ-like_C"/>
</dbReference>
<evidence type="ECO:0000256" key="2">
    <source>
        <dbReference type="ARBA" id="ARBA00022701"/>
    </source>
</evidence>